<dbReference type="SUPFAM" id="SSF109993">
    <property type="entry name" value="VPS9 domain"/>
    <property type="match status" value="1"/>
</dbReference>
<dbReference type="Gene3D" id="1.10.506.10">
    <property type="entry name" value="GTPase Activation - p120gap, domain 1"/>
    <property type="match status" value="1"/>
</dbReference>
<dbReference type="InterPro" id="IPR008936">
    <property type="entry name" value="Rho_GTPase_activation_prot"/>
</dbReference>
<dbReference type="Pfam" id="PF00616">
    <property type="entry name" value="RasGAP"/>
    <property type="match status" value="1"/>
</dbReference>
<keyword evidence="3" id="KW-0343">GTPase activation</keyword>
<feature type="region of interest" description="Disordered" evidence="9">
    <location>
        <begin position="880"/>
        <end position="905"/>
    </location>
</feature>
<keyword evidence="5" id="KW-0344">Guanine-nucleotide releasing factor</keyword>
<feature type="compositionally biased region" description="Low complexity" evidence="9">
    <location>
        <begin position="649"/>
        <end position="666"/>
    </location>
</feature>
<keyword evidence="13" id="KW-1185">Reference proteome</keyword>
<comment type="function">
    <text evidence="7">Acts both as a GTPase-activating protein (GAP) and a guanine nucleotide exchange factor (GEF), and participates in endocytosis.</text>
</comment>
<dbReference type="GO" id="GO:0051049">
    <property type="term" value="P:regulation of transport"/>
    <property type="evidence" value="ECO:0007669"/>
    <property type="project" value="UniProtKB-ARBA"/>
</dbReference>
<feature type="compositionally biased region" description="Polar residues" evidence="9">
    <location>
        <begin position="794"/>
        <end position="813"/>
    </location>
</feature>
<evidence type="ECO:0000256" key="4">
    <source>
        <dbReference type="ARBA" id="ARBA00022583"/>
    </source>
</evidence>
<evidence type="ECO:0000256" key="9">
    <source>
        <dbReference type="SAM" id="MobiDB-lite"/>
    </source>
</evidence>
<dbReference type="InterPro" id="IPR041545">
    <property type="entry name" value="DUF5601"/>
</dbReference>
<dbReference type="InterPro" id="IPR003123">
    <property type="entry name" value="VPS9"/>
</dbReference>
<feature type="domain" description="VPS9" evidence="11">
    <location>
        <begin position="1363"/>
        <end position="1502"/>
    </location>
</feature>
<feature type="region of interest" description="Disordered" evidence="9">
    <location>
        <begin position="584"/>
        <end position="666"/>
    </location>
</feature>
<evidence type="ECO:0000313" key="12">
    <source>
        <dbReference type="EMBL" id="KAL3278746.1"/>
    </source>
</evidence>
<keyword evidence="6" id="KW-0472">Membrane</keyword>
<dbReference type="GO" id="GO:0016020">
    <property type="term" value="C:membrane"/>
    <property type="evidence" value="ECO:0007669"/>
    <property type="project" value="UniProtKB-SubCell"/>
</dbReference>
<evidence type="ECO:0000256" key="6">
    <source>
        <dbReference type="ARBA" id="ARBA00023136"/>
    </source>
</evidence>
<gene>
    <name evidence="12" type="ORF">HHI36_016274</name>
</gene>
<feature type="compositionally biased region" description="Basic and acidic residues" evidence="9">
    <location>
        <begin position="891"/>
        <end position="905"/>
    </location>
</feature>
<comment type="subcellular location">
    <subcellularLocation>
        <location evidence="1">Membrane</location>
        <topology evidence="1">Peripheral membrane protein</topology>
    </subcellularLocation>
</comment>
<accession>A0ABD2NJ09</accession>
<dbReference type="Pfam" id="PF18151">
    <property type="entry name" value="DUF5601"/>
    <property type="match status" value="1"/>
</dbReference>
<dbReference type="InterPro" id="IPR001936">
    <property type="entry name" value="RasGAP_dom"/>
</dbReference>
<evidence type="ECO:0000256" key="7">
    <source>
        <dbReference type="ARBA" id="ARBA00053914"/>
    </source>
</evidence>
<evidence type="ECO:0000256" key="3">
    <source>
        <dbReference type="ARBA" id="ARBA00022468"/>
    </source>
</evidence>
<dbReference type="GO" id="GO:0005737">
    <property type="term" value="C:cytoplasm"/>
    <property type="evidence" value="ECO:0007669"/>
    <property type="project" value="UniProtKB-ARBA"/>
</dbReference>
<dbReference type="InterPro" id="IPR037191">
    <property type="entry name" value="VPS9_dom_sf"/>
</dbReference>
<evidence type="ECO:0000313" key="13">
    <source>
        <dbReference type="Proteomes" id="UP001516400"/>
    </source>
</evidence>
<dbReference type="InterPro" id="IPR045046">
    <property type="entry name" value="Vps9-like"/>
</dbReference>
<dbReference type="PANTHER" id="PTHR23101:SF25">
    <property type="entry name" value="GTPASE-ACTIVATING PROTEIN AND VPS9 DOMAIN-CONTAINING PROTEIN 1"/>
    <property type="match status" value="1"/>
</dbReference>
<feature type="region of interest" description="Disordered" evidence="9">
    <location>
        <begin position="469"/>
        <end position="504"/>
    </location>
</feature>
<sequence>MMNSFCLNSLYFNHLLIMQNGSRENVQESDMHQFISELRQEALYISSEKRLLQELNEKVRSKTEELLQSTWITTKKKLSILSQREFTLQNIQGIVSFGAVQFVEAKNFIGFQNSEKLGSLLQTLRTQPEQLAQWLIIGEKLIDEQTHLSIMQSIVSGLYSSLIFPEDINYMLVLLHELAKYQLFRNQKPQRALKQRSSFESLYFMFHEVLLPAKYFLSGSLEVPILRLLIVDYYLDIDPEKTLMRFQQEENISMMFSSPEEYRNSVTQKLAEVTNFFVSCLKENVLSFPKPIAWITYQIYKFISDSFDVKQANAVLTELIFTMFICPAIVNPSQYGICDAQVTAISRHNLMQVGQIIQNLALIDHESPDSKVKDLYSLIDKTTAMQFFAYLISEIKQNSTPPLDVIPYVSREVALFTEQELRVLLNFLQGVHSQIIKNDVNKENSILSDSIIEQISELNLDSMQNSIPKQNRLYNGHSDNNLKRSSSSLSGSSSSVSRSNSKQPEIRSVPNNVLIFSIRTDSIEPIGMLSESTVIKKNFSGAKMYVEDSGDQENEQKCDDSDESKMNNYNYNDEASIGTTFDNLEGISEGASNHSVASSLEMENEDQNDNYSDMMSANVSGRGTPNISGRDTPSSQINENDDRAPSEVSSQVDNSQPQQQSQLSRQIRSEIDDKFCKFEIKLPGPARDETTSLISETWSTDVLSSDNEAVDTGDSRNEQQCCSLIDQPIVEVPLTNMLDISETQSESAWSTDVMASDTERLIEIDNDDAGSIAQSDETNSIAPSDDTRSETDENLTPGSRRLSTSSNSFMNHSNLASNYQDMKRLESRMEQSSSMKMHNVELKSAKDNNANVIFKSLSCSSSQSTLAFSQQSLEIKTAQPSVGSFMQKNRNKSEDKITSHTSSSRKEYVMDSSELSLSYMKQNRSKYEDVTNELLLSNCSLNSSSSSSSSNSLENKINNKSSEDWENKQWLDSSQSSLNVTSTPSESTSELSVLSVTNFISPGNMISKKSVVSNSRTVKSSSSTGAIPKSISFDISADKGDKYADEDHRNKRGSFFGKLRMGFRTRRGKSFRNSDDLRLGNENDCLKAQVNHIKMENNLDSSDQILEKYRTKAFEENNSPKMNNKEGPKSSRMRHMSESTVVSNQSSNNLRDVKNKLRTVLSHSTVQLSGSMKVYETPVKTKIETVLRIELGKARNLKQWSNVARISETLRCIQLLNEKKCVKLVKAMKDDILSRSVYIQYLTSSRRELLVSKAFLDGLQNQVCDEKEQCEKYLAALYVDYFLRDKISEVDSFCSEFRQLTLSDEKCDILDNFYSQLYTDMQSSIIWNEIFKESKRTIEVALQRHVISRVYENALYPNGDGDKDRDRVLNEHIEKLSSIITPEHKYLMIHKSYLPECPWLPAQDALNAMSAFRTPRDKINCVVHCAKCIMDLLSMAQNGCATADDFTPVLVFVIIKSNPINLLSTIQFVNSFYQNQLSGEEQYWWIQFCAAVEFIKTMDYSD</sequence>
<evidence type="ECO:0000256" key="2">
    <source>
        <dbReference type="ARBA" id="ARBA00008489"/>
    </source>
</evidence>
<feature type="compositionally biased region" description="Polar residues" evidence="9">
    <location>
        <begin position="609"/>
        <end position="638"/>
    </location>
</feature>
<dbReference type="Proteomes" id="UP001516400">
    <property type="component" value="Unassembled WGS sequence"/>
</dbReference>
<dbReference type="FunFam" id="1.20.1050.80:FF:000001">
    <property type="entry name" value="GTPase-activating protein and VPS9 domain-containing protein 1 isoform X1"/>
    <property type="match status" value="1"/>
</dbReference>
<protein>
    <recommendedName>
        <fullName evidence="8">Receptor-mediated endocytosis protein 6 homolog</fullName>
    </recommendedName>
</protein>
<dbReference type="GO" id="GO:0006897">
    <property type="term" value="P:endocytosis"/>
    <property type="evidence" value="ECO:0007669"/>
    <property type="project" value="UniProtKB-KW"/>
</dbReference>
<feature type="region of interest" description="Disordered" evidence="9">
    <location>
        <begin position="546"/>
        <end position="571"/>
    </location>
</feature>
<comment type="caution">
    <text evidence="12">The sequence shown here is derived from an EMBL/GenBank/DDBJ whole genome shotgun (WGS) entry which is preliminary data.</text>
</comment>
<feature type="compositionally biased region" description="Basic and acidic residues" evidence="9">
    <location>
        <begin position="554"/>
        <end position="565"/>
    </location>
</feature>
<name>A0ABD2NJ09_9CUCU</name>
<dbReference type="PROSITE" id="PS51205">
    <property type="entry name" value="VPS9"/>
    <property type="match status" value="1"/>
</dbReference>
<dbReference type="PANTHER" id="PTHR23101">
    <property type="entry name" value="RAB GDP/GTP EXCHANGE FACTOR"/>
    <property type="match status" value="1"/>
</dbReference>
<dbReference type="Gene3D" id="1.20.1050.80">
    <property type="entry name" value="VPS9 domain"/>
    <property type="match status" value="1"/>
</dbReference>
<evidence type="ECO:0000256" key="5">
    <source>
        <dbReference type="ARBA" id="ARBA00022658"/>
    </source>
</evidence>
<dbReference type="PROSITE" id="PS50018">
    <property type="entry name" value="RAS_GTPASE_ACTIV_2"/>
    <property type="match status" value="1"/>
</dbReference>
<evidence type="ECO:0000259" key="10">
    <source>
        <dbReference type="PROSITE" id="PS50018"/>
    </source>
</evidence>
<feature type="compositionally biased region" description="Low complexity" evidence="9">
    <location>
        <begin position="485"/>
        <end position="501"/>
    </location>
</feature>
<dbReference type="GO" id="GO:0005085">
    <property type="term" value="F:guanyl-nucleotide exchange factor activity"/>
    <property type="evidence" value="ECO:0007669"/>
    <property type="project" value="UniProtKB-KW"/>
</dbReference>
<feature type="region of interest" description="Disordered" evidence="9">
    <location>
        <begin position="767"/>
        <end position="813"/>
    </location>
</feature>
<evidence type="ECO:0000256" key="1">
    <source>
        <dbReference type="ARBA" id="ARBA00004170"/>
    </source>
</evidence>
<dbReference type="EMBL" id="JABFTP020000124">
    <property type="protein sequence ID" value="KAL3278746.1"/>
    <property type="molecule type" value="Genomic_DNA"/>
</dbReference>
<comment type="similarity">
    <text evidence="2">Belongs to the GAPVD1 family.</text>
</comment>
<proteinExistence type="inferred from homology"/>
<organism evidence="12 13">
    <name type="scientific">Cryptolaemus montrouzieri</name>
    <dbReference type="NCBI Taxonomy" id="559131"/>
    <lineage>
        <taxon>Eukaryota</taxon>
        <taxon>Metazoa</taxon>
        <taxon>Ecdysozoa</taxon>
        <taxon>Arthropoda</taxon>
        <taxon>Hexapoda</taxon>
        <taxon>Insecta</taxon>
        <taxon>Pterygota</taxon>
        <taxon>Neoptera</taxon>
        <taxon>Endopterygota</taxon>
        <taxon>Coleoptera</taxon>
        <taxon>Polyphaga</taxon>
        <taxon>Cucujiformia</taxon>
        <taxon>Coccinelloidea</taxon>
        <taxon>Coccinellidae</taxon>
        <taxon>Scymninae</taxon>
        <taxon>Scymnini</taxon>
        <taxon>Cryptolaemus</taxon>
    </lineage>
</organism>
<dbReference type="SMART" id="SM00167">
    <property type="entry name" value="VPS9"/>
    <property type="match status" value="1"/>
</dbReference>
<evidence type="ECO:0000256" key="8">
    <source>
        <dbReference type="ARBA" id="ARBA00068997"/>
    </source>
</evidence>
<dbReference type="SUPFAM" id="SSF48350">
    <property type="entry name" value="GTPase activation domain, GAP"/>
    <property type="match status" value="1"/>
</dbReference>
<feature type="compositionally biased region" description="Polar residues" evidence="9">
    <location>
        <begin position="772"/>
        <end position="782"/>
    </location>
</feature>
<feature type="domain" description="Ras-GAP" evidence="10">
    <location>
        <begin position="169"/>
        <end position="362"/>
    </location>
</feature>
<reference evidence="12 13" key="1">
    <citation type="journal article" date="2021" name="BMC Biol.">
        <title>Horizontally acquired antibacterial genes associated with adaptive radiation of ladybird beetles.</title>
        <authorList>
            <person name="Li H.S."/>
            <person name="Tang X.F."/>
            <person name="Huang Y.H."/>
            <person name="Xu Z.Y."/>
            <person name="Chen M.L."/>
            <person name="Du X.Y."/>
            <person name="Qiu B.Y."/>
            <person name="Chen P.T."/>
            <person name="Zhang W."/>
            <person name="Slipinski A."/>
            <person name="Escalona H.E."/>
            <person name="Waterhouse R.M."/>
            <person name="Zwick A."/>
            <person name="Pang H."/>
        </authorList>
    </citation>
    <scope>NUCLEOTIDE SEQUENCE [LARGE SCALE GENOMIC DNA]</scope>
    <source>
        <strain evidence="12">SYSU2018</strain>
    </source>
</reference>
<dbReference type="GO" id="GO:0005096">
    <property type="term" value="F:GTPase activator activity"/>
    <property type="evidence" value="ECO:0007669"/>
    <property type="project" value="UniProtKB-KW"/>
</dbReference>
<dbReference type="Pfam" id="PF02204">
    <property type="entry name" value="VPS9"/>
    <property type="match status" value="1"/>
</dbReference>
<feature type="compositionally biased region" description="Polar residues" evidence="9">
    <location>
        <begin position="469"/>
        <end position="479"/>
    </location>
</feature>
<evidence type="ECO:0000259" key="11">
    <source>
        <dbReference type="PROSITE" id="PS51205"/>
    </source>
</evidence>
<keyword evidence="4" id="KW-0254">Endocytosis</keyword>